<dbReference type="EMBL" id="CATOUU010000380">
    <property type="protein sequence ID" value="CAI9927496.1"/>
    <property type="molecule type" value="Genomic_DNA"/>
</dbReference>
<reference evidence="1" key="1">
    <citation type="submission" date="2023-06" db="EMBL/GenBank/DDBJ databases">
        <authorList>
            <person name="Kurt Z."/>
        </authorList>
    </citation>
    <scope>NUCLEOTIDE SEQUENCE</scope>
</reference>
<dbReference type="EMBL" id="CAXDID020000003">
    <property type="protein sequence ID" value="CAL5972736.1"/>
    <property type="molecule type" value="Genomic_DNA"/>
</dbReference>
<dbReference type="AlphaFoldDB" id="A0AA86NXH3"/>
<dbReference type="EMBL" id="CAXDID020000001">
    <property type="protein sequence ID" value="CAL5970629.1"/>
    <property type="molecule type" value="Genomic_DNA"/>
</dbReference>
<keyword evidence="4" id="KW-1185">Reference proteome</keyword>
<evidence type="ECO:0000313" key="3">
    <source>
        <dbReference type="EMBL" id="CAL5972736.1"/>
    </source>
</evidence>
<reference evidence="2 4" key="2">
    <citation type="submission" date="2024-07" db="EMBL/GenBank/DDBJ databases">
        <authorList>
            <person name="Akdeniz Z."/>
        </authorList>
    </citation>
    <scope>NUCLEOTIDE SEQUENCE [LARGE SCALE GENOMIC DNA]</scope>
</reference>
<evidence type="ECO:0000313" key="1">
    <source>
        <dbReference type="EMBL" id="CAI9927496.1"/>
    </source>
</evidence>
<name>A0AA86NXH3_9EUKA</name>
<protein>
    <submittedName>
        <fullName evidence="2">Hypothetical_protein</fullName>
    </submittedName>
</protein>
<dbReference type="Proteomes" id="UP001642409">
    <property type="component" value="Unassembled WGS sequence"/>
</dbReference>
<organism evidence="1">
    <name type="scientific">Hexamita inflata</name>
    <dbReference type="NCBI Taxonomy" id="28002"/>
    <lineage>
        <taxon>Eukaryota</taxon>
        <taxon>Metamonada</taxon>
        <taxon>Diplomonadida</taxon>
        <taxon>Hexamitidae</taxon>
        <taxon>Hexamitinae</taxon>
        <taxon>Hexamita</taxon>
    </lineage>
</organism>
<gene>
    <name evidence="1" type="ORF">HINF_LOCUS15141</name>
    <name evidence="3" type="ORF">HINF_LOCUS2054</name>
    <name evidence="2" type="ORF">HINF_LOCUS569</name>
</gene>
<evidence type="ECO:0000313" key="4">
    <source>
        <dbReference type="Proteomes" id="UP001642409"/>
    </source>
</evidence>
<proteinExistence type="predicted"/>
<accession>A0AA86NXH3</accession>
<evidence type="ECO:0000313" key="2">
    <source>
        <dbReference type="EMBL" id="CAL5970629.1"/>
    </source>
</evidence>
<sequence>MKAQIAHYLVVIEGINSDIKQQFIQQFGLKVPNNKHEITLVSHQYQPDIKFTFAYTQDNYYSQFFTHKVHLSIVVVPTQSVLTQSQQIYDSISNPKIMLKSYEQKTKFTPELLYAELCKVVDKQTLINIQEMAALE</sequence>
<comment type="caution">
    <text evidence="1">The sequence shown here is derived from an EMBL/GenBank/DDBJ whole genome shotgun (WGS) entry which is preliminary data.</text>
</comment>